<organism evidence="1 2">
    <name type="scientific">Trichinella pseudospiralis</name>
    <name type="common">Parasitic roundworm</name>
    <dbReference type="NCBI Taxonomy" id="6337"/>
    <lineage>
        <taxon>Eukaryota</taxon>
        <taxon>Metazoa</taxon>
        <taxon>Ecdysozoa</taxon>
        <taxon>Nematoda</taxon>
        <taxon>Enoplea</taxon>
        <taxon>Dorylaimia</taxon>
        <taxon>Trichinellida</taxon>
        <taxon>Trichinellidae</taxon>
        <taxon>Trichinella</taxon>
    </lineage>
</organism>
<name>A0A0V1G9U6_TRIPS</name>
<proteinExistence type="predicted"/>
<dbReference type="EMBL" id="JYDV01004835">
    <property type="protein sequence ID" value="KRY95049.1"/>
    <property type="molecule type" value="Genomic_DNA"/>
</dbReference>
<evidence type="ECO:0000313" key="1">
    <source>
        <dbReference type="EMBL" id="KRY95049.1"/>
    </source>
</evidence>
<gene>
    <name evidence="1" type="ORF">T4C_10163</name>
</gene>
<reference evidence="1 2" key="1">
    <citation type="submission" date="2015-01" db="EMBL/GenBank/DDBJ databases">
        <title>Evolution of Trichinella species and genotypes.</title>
        <authorList>
            <person name="Korhonen P.K."/>
            <person name="Edoardo P."/>
            <person name="Giuseppe L.R."/>
            <person name="Gasser R.B."/>
        </authorList>
    </citation>
    <scope>NUCLEOTIDE SEQUENCE [LARGE SCALE GENOMIC DNA]</scope>
    <source>
        <strain evidence="1">ISS176</strain>
    </source>
</reference>
<accession>A0A0V1G9U6</accession>
<sequence length="42" mass="4660">MTKINLNISTHNREPACLITAVGSHVNQAIVRYAMPNRATPR</sequence>
<evidence type="ECO:0000313" key="2">
    <source>
        <dbReference type="Proteomes" id="UP000054826"/>
    </source>
</evidence>
<dbReference type="AlphaFoldDB" id="A0A0V1G9U6"/>
<dbReference type="Proteomes" id="UP000054826">
    <property type="component" value="Unassembled WGS sequence"/>
</dbReference>
<comment type="caution">
    <text evidence="1">The sequence shown here is derived from an EMBL/GenBank/DDBJ whole genome shotgun (WGS) entry which is preliminary data.</text>
</comment>
<protein>
    <submittedName>
        <fullName evidence="1">Uncharacterized protein</fullName>
    </submittedName>
</protein>